<proteinExistence type="predicted"/>
<name>A0A2T8FCZ7_9ACTN</name>
<keyword evidence="2" id="KW-1185">Reference proteome</keyword>
<sequence length="77" mass="8210">MVPGVISGQRFVLSPTQLGVEVAEGPRRRLTIYEVEAGRVMEVVSGLGAALRDGTLDQTELIDRTSAPPEVVVYEAG</sequence>
<protein>
    <submittedName>
        <fullName evidence="1">Uncharacterized protein</fullName>
    </submittedName>
</protein>
<gene>
    <name evidence="1" type="ORF">DDE18_04420</name>
</gene>
<comment type="caution">
    <text evidence="1">The sequence shown here is derived from an EMBL/GenBank/DDBJ whole genome shotgun (WGS) entry which is preliminary data.</text>
</comment>
<evidence type="ECO:0000313" key="2">
    <source>
        <dbReference type="Proteomes" id="UP000246018"/>
    </source>
</evidence>
<accession>A0A2T8FCZ7</accession>
<organism evidence="1 2">
    <name type="scientific">Nocardioides gansuensis</name>
    <dbReference type="NCBI Taxonomy" id="2138300"/>
    <lineage>
        <taxon>Bacteria</taxon>
        <taxon>Bacillati</taxon>
        <taxon>Actinomycetota</taxon>
        <taxon>Actinomycetes</taxon>
        <taxon>Propionibacteriales</taxon>
        <taxon>Nocardioidaceae</taxon>
        <taxon>Nocardioides</taxon>
    </lineage>
</organism>
<reference evidence="1 2" key="1">
    <citation type="submission" date="2018-04" db="EMBL/GenBank/DDBJ databases">
        <title>Genome of Nocardioides gansuensis WSJ-1.</title>
        <authorList>
            <person name="Wu S."/>
            <person name="Wang G."/>
        </authorList>
    </citation>
    <scope>NUCLEOTIDE SEQUENCE [LARGE SCALE GENOMIC DNA]</scope>
    <source>
        <strain evidence="1 2">WSJ-1</strain>
    </source>
</reference>
<dbReference type="EMBL" id="QDGZ01000002">
    <property type="protein sequence ID" value="PVG83582.1"/>
    <property type="molecule type" value="Genomic_DNA"/>
</dbReference>
<evidence type="ECO:0000313" key="1">
    <source>
        <dbReference type="EMBL" id="PVG83582.1"/>
    </source>
</evidence>
<dbReference type="AlphaFoldDB" id="A0A2T8FCZ7"/>
<dbReference type="Proteomes" id="UP000246018">
    <property type="component" value="Unassembled WGS sequence"/>
</dbReference>